<keyword evidence="1" id="KW-0175">Coiled coil</keyword>
<proteinExistence type="predicted"/>
<sequence length="321" mass="36772">MRYIKRNDRTAAAPKWTLHILLILVGVVVLLLAESVQSQQANRRKPTPRHKCPLPIEELDSLVDLLSNIEQEPQPDQPEEDYEEESSEAVDTESQTPQLDPHCARELKKLRDAVNHLQRSYYDLKQSPSTLDERLYRYRERSYTQQKQKLTAQLDELSKQINSQDRSQLLQLRRKINEVEKQLNETVSKLAQQRQTNKDNFIRLVASNIGTNRIVSAIANFNQLLTYSIDPYGEIVQKVFATGNVQAKTTAMLQFLQKVDFQHRPVLGYDALVDELIALSALNGPNAIELLKHIQCIILARDGDQQAEALALLKKFKSNAH</sequence>
<reference evidence="4" key="2">
    <citation type="submission" date="2020-05" db="UniProtKB">
        <authorList>
            <consortium name="EnsemblMetazoa"/>
        </authorList>
    </citation>
    <scope>IDENTIFICATION</scope>
    <source>
        <strain evidence="4">A-37</strain>
    </source>
</reference>
<organism evidence="4 5">
    <name type="scientific">Anopheles culicifacies</name>
    <dbReference type="NCBI Taxonomy" id="139723"/>
    <lineage>
        <taxon>Eukaryota</taxon>
        <taxon>Metazoa</taxon>
        <taxon>Ecdysozoa</taxon>
        <taxon>Arthropoda</taxon>
        <taxon>Hexapoda</taxon>
        <taxon>Insecta</taxon>
        <taxon>Pterygota</taxon>
        <taxon>Neoptera</taxon>
        <taxon>Endopterygota</taxon>
        <taxon>Diptera</taxon>
        <taxon>Nematocera</taxon>
        <taxon>Culicoidea</taxon>
        <taxon>Culicidae</taxon>
        <taxon>Anophelinae</taxon>
        <taxon>Anopheles</taxon>
        <taxon>culicifacies species complex</taxon>
    </lineage>
</organism>
<feature type="compositionally biased region" description="Acidic residues" evidence="2">
    <location>
        <begin position="77"/>
        <end position="91"/>
    </location>
</feature>
<evidence type="ECO:0000256" key="1">
    <source>
        <dbReference type="SAM" id="Coils"/>
    </source>
</evidence>
<dbReference type="EMBL" id="AXCM01007000">
    <property type="status" value="NOT_ANNOTATED_CDS"/>
    <property type="molecule type" value="Genomic_DNA"/>
</dbReference>
<dbReference type="EnsemblMetazoa" id="ACUA012314-RA">
    <property type="protein sequence ID" value="ACUA012314-PA"/>
    <property type="gene ID" value="ACUA012314"/>
</dbReference>
<feature type="coiled-coil region" evidence="1">
    <location>
        <begin position="140"/>
        <end position="196"/>
    </location>
</feature>
<dbReference type="Proteomes" id="UP000075883">
    <property type="component" value="Unassembled WGS sequence"/>
</dbReference>
<feature type="chain" id="PRO_5008128013" evidence="3">
    <location>
        <begin position="39"/>
        <end position="321"/>
    </location>
</feature>
<keyword evidence="3" id="KW-0732">Signal</keyword>
<feature type="region of interest" description="Disordered" evidence="2">
    <location>
        <begin position="72"/>
        <end position="100"/>
    </location>
</feature>
<name>A0A182M8T7_9DIPT</name>
<protein>
    <submittedName>
        <fullName evidence="4">Uncharacterized protein</fullName>
    </submittedName>
</protein>
<dbReference type="VEuPathDB" id="VectorBase:ACUA012314"/>
<evidence type="ECO:0000256" key="2">
    <source>
        <dbReference type="SAM" id="MobiDB-lite"/>
    </source>
</evidence>
<evidence type="ECO:0000256" key="3">
    <source>
        <dbReference type="SAM" id="SignalP"/>
    </source>
</evidence>
<feature type="signal peptide" evidence="3">
    <location>
        <begin position="1"/>
        <end position="38"/>
    </location>
</feature>
<accession>A0A182M8T7</accession>
<evidence type="ECO:0000313" key="5">
    <source>
        <dbReference type="Proteomes" id="UP000075883"/>
    </source>
</evidence>
<dbReference type="AlphaFoldDB" id="A0A182M8T7"/>
<reference evidence="5" key="1">
    <citation type="submission" date="2013-09" db="EMBL/GenBank/DDBJ databases">
        <title>The Genome Sequence of Anopheles culicifacies species A.</title>
        <authorList>
            <consortium name="The Broad Institute Genomics Platform"/>
            <person name="Neafsey D.E."/>
            <person name="Besansky N."/>
            <person name="Howell P."/>
            <person name="Walton C."/>
            <person name="Young S.K."/>
            <person name="Zeng Q."/>
            <person name="Gargeya S."/>
            <person name="Fitzgerald M."/>
            <person name="Haas B."/>
            <person name="Abouelleil A."/>
            <person name="Allen A.W."/>
            <person name="Alvarado L."/>
            <person name="Arachchi H.M."/>
            <person name="Berlin A.M."/>
            <person name="Chapman S.B."/>
            <person name="Gainer-Dewar J."/>
            <person name="Goldberg J."/>
            <person name="Griggs A."/>
            <person name="Gujja S."/>
            <person name="Hansen M."/>
            <person name="Howarth C."/>
            <person name="Imamovic A."/>
            <person name="Ireland A."/>
            <person name="Larimer J."/>
            <person name="McCowan C."/>
            <person name="Murphy C."/>
            <person name="Pearson M."/>
            <person name="Poon T.W."/>
            <person name="Priest M."/>
            <person name="Roberts A."/>
            <person name="Saif S."/>
            <person name="Shea T."/>
            <person name="Sisk P."/>
            <person name="Sykes S."/>
            <person name="Wortman J."/>
            <person name="Nusbaum C."/>
            <person name="Birren B."/>
        </authorList>
    </citation>
    <scope>NUCLEOTIDE SEQUENCE [LARGE SCALE GENOMIC DNA]</scope>
    <source>
        <strain evidence="5">A-37</strain>
    </source>
</reference>
<keyword evidence="5" id="KW-1185">Reference proteome</keyword>
<evidence type="ECO:0000313" key="4">
    <source>
        <dbReference type="EnsemblMetazoa" id="ACUA012314-PA"/>
    </source>
</evidence>